<evidence type="ECO:0000313" key="2">
    <source>
        <dbReference type="Proteomes" id="UP000315295"/>
    </source>
</evidence>
<name>A0A540MBW0_MALBA</name>
<dbReference type="AlphaFoldDB" id="A0A540MBW0"/>
<comment type="caution">
    <text evidence="1">The sequence shown here is derived from an EMBL/GenBank/DDBJ whole genome shotgun (WGS) entry which is preliminary data.</text>
</comment>
<evidence type="ECO:0000313" key="1">
    <source>
        <dbReference type="EMBL" id="TQD95969.1"/>
    </source>
</evidence>
<dbReference type="Proteomes" id="UP000315295">
    <property type="component" value="Unassembled WGS sequence"/>
</dbReference>
<organism evidence="1 2">
    <name type="scientific">Malus baccata</name>
    <name type="common">Siberian crab apple</name>
    <name type="synonym">Pyrus baccata</name>
    <dbReference type="NCBI Taxonomy" id="106549"/>
    <lineage>
        <taxon>Eukaryota</taxon>
        <taxon>Viridiplantae</taxon>
        <taxon>Streptophyta</taxon>
        <taxon>Embryophyta</taxon>
        <taxon>Tracheophyta</taxon>
        <taxon>Spermatophyta</taxon>
        <taxon>Magnoliopsida</taxon>
        <taxon>eudicotyledons</taxon>
        <taxon>Gunneridae</taxon>
        <taxon>Pentapetalae</taxon>
        <taxon>rosids</taxon>
        <taxon>fabids</taxon>
        <taxon>Rosales</taxon>
        <taxon>Rosaceae</taxon>
        <taxon>Amygdaloideae</taxon>
        <taxon>Maleae</taxon>
        <taxon>Malus</taxon>
    </lineage>
</organism>
<keyword evidence="2" id="KW-1185">Reference proteome</keyword>
<protein>
    <submittedName>
        <fullName evidence="1">Uncharacterized protein</fullName>
    </submittedName>
</protein>
<gene>
    <name evidence="1" type="ORF">C1H46_018456</name>
</gene>
<proteinExistence type="predicted"/>
<sequence length="118" mass="13814">MAMKKKASEAVEEEQMMKLKLKNPSQQEQMVELHNKAEPWIFKPKAGSVFPVKKRAASEFIYEKLKKINKQETTQYSCTTENRRHKFNLQTTKWLISESKIAAKFQMSALLNYFNGPK</sequence>
<dbReference type="EMBL" id="VIEB01000302">
    <property type="protein sequence ID" value="TQD95969.1"/>
    <property type="molecule type" value="Genomic_DNA"/>
</dbReference>
<reference evidence="1 2" key="1">
    <citation type="journal article" date="2019" name="G3 (Bethesda)">
        <title>Sequencing of a Wild Apple (Malus baccata) Genome Unravels the Differences Between Cultivated and Wild Apple Species Regarding Disease Resistance and Cold Tolerance.</title>
        <authorList>
            <person name="Chen X."/>
        </authorList>
    </citation>
    <scope>NUCLEOTIDE SEQUENCE [LARGE SCALE GENOMIC DNA]</scope>
    <source>
        <strain evidence="2">cv. Shandingzi</strain>
        <tissue evidence="1">Leaves</tissue>
    </source>
</reference>
<accession>A0A540MBW0</accession>